<dbReference type="RefSeq" id="WP_077589865.1">
    <property type="nucleotide sequence ID" value="NZ_CP019640.1"/>
</dbReference>
<reference evidence="1 2" key="1">
    <citation type="submission" date="2017-02" db="EMBL/GenBank/DDBJ databases">
        <title>The complete genomic sequence of a novel cold adapted crude oil-degrading bacterium Planococcus qaidamina Y42.</title>
        <authorList>
            <person name="Yang R."/>
        </authorList>
    </citation>
    <scope>NUCLEOTIDE SEQUENCE [LARGE SCALE GENOMIC DNA]</scope>
    <source>
        <strain evidence="1 2">Y42</strain>
    </source>
</reference>
<evidence type="ECO:0000313" key="2">
    <source>
        <dbReference type="Proteomes" id="UP000188184"/>
    </source>
</evidence>
<dbReference type="AlphaFoldDB" id="A0A1Q2L1P6"/>
<dbReference type="OrthoDB" id="9843384at2"/>
<dbReference type="KEGG" id="pmar:B0X71_13260"/>
<dbReference type="EMBL" id="CP019640">
    <property type="protein sequence ID" value="AQQ53967.1"/>
    <property type="molecule type" value="Genomic_DNA"/>
</dbReference>
<sequence>MRKEAGGKYRVWFAVFLDNRKEHFRDYEVDSVETAAKVIKIFIMEFERQDRKSNYIFGFEYFDEESEQWKEWQSAEGEDILAYIYYHDPINR</sequence>
<accession>A0A1Q2L1P6</accession>
<protein>
    <submittedName>
        <fullName evidence="1">Uncharacterized protein</fullName>
    </submittedName>
</protein>
<keyword evidence="2" id="KW-1185">Reference proteome</keyword>
<organism evidence="1 2">
    <name type="scientific">Planococcus lenghuensis</name>
    <dbReference type="NCBI Taxonomy" id="2213202"/>
    <lineage>
        <taxon>Bacteria</taxon>
        <taxon>Bacillati</taxon>
        <taxon>Bacillota</taxon>
        <taxon>Bacilli</taxon>
        <taxon>Bacillales</taxon>
        <taxon>Caryophanaceae</taxon>
        <taxon>Planococcus</taxon>
    </lineage>
</organism>
<evidence type="ECO:0000313" key="1">
    <source>
        <dbReference type="EMBL" id="AQQ53967.1"/>
    </source>
</evidence>
<dbReference type="Proteomes" id="UP000188184">
    <property type="component" value="Chromosome"/>
</dbReference>
<name>A0A1Q2L1P6_9BACL</name>
<proteinExistence type="predicted"/>
<gene>
    <name evidence="1" type="ORF">B0X71_13260</name>
</gene>